<dbReference type="OrthoDB" id="2595509at2759"/>
<dbReference type="EMBL" id="MBFR01000295">
    <property type="protein sequence ID" value="PVU89831.1"/>
    <property type="molecule type" value="Genomic_DNA"/>
</dbReference>
<organism evidence="2 3">
    <name type="scientific">Smittium simulii</name>
    <dbReference type="NCBI Taxonomy" id="133385"/>
    <lineage>
        <taxon>Eukaryota</taxon>
        <taxon>Fungi</taxon>
        <taxon>Fungi incertae sedis</taxon>
        <taxon>Zoopagomycota</taxon>
        <taxon>Kickxellomycotina</taxon>
        <taxon>Harpellomycetes</taxon>
        <taxon>Harpellales</taxon>
        <taxon>Legeriomycetaceae</taxon>
        <taxon>Smittium</taxon>
    </lineage>
</organism>
<feature type="compositionally biased region" description="Low complexity" evidence="1">
    <location>
        <begin position="204"/>
        <end position="214"/>
    </location>
</feature>
<dbReference type="Proteomes" id="UP000245383">
    <property type="component" value="Unassembled WGS sequence"/>
</dbReference>
<feature type="compositionally biased region" description="Low complexity" evidence="1">
    <location>
        <begin position="79"/>
        <end position="92"/>
    </location>
</feature>
<protein>
    <submittedName>
        <fullName evidence="2">Uncharacterized protein</fullName>
    </submittedName>
</protein>
<feature type="compositionally biased region" description="Basic and acidic residues" evidence="1">
    <location>
        <begin position="647"/>
        <end position="657"/>
    </location>
</feature>
<feature type="compositionally biased region" description="Basic and acidic residues" evidence="1">
    <location>
        <begin position="170"/>
        <end position="187"/>
    </location>
</feature>
<reference evidence="2 3" key="1">
    <citation type="journal article" date="2018" name="MBio">
        <title>Comparative Genomics Reveals the Core Gene Toolbox for the Fungus-Insect Symbiosis.</title>
        <authorList>
            <person name="Wang Y."/>
            <person name="Stata M."/>
            <person name="Wang W."/>
            <person name="Stajich J.E."/>
            <person name="White M.M."/>
            <person name="Moncalvo J.M."/>
        </authorList>
    </citation>
    <scope>NUCLEOTIDE SEQUENCE [LARGE SCALE GENOMIC DNA]</scope>
    <source>
        <strain evidence="2 3">SWE-8-4</strain>
    </source>
</reference>
<dbReference type="AlphaFoldDB" id="A0A2T9YBY9"/>
<keyword evidence="3" id="KW-1185">Reference proteome</keyword>
<evidence type="ECO:0000256" key="1">
    <source>
        <dbReference type="SAM" id="MobiDB-lite"/>
    </source>
</evidence>
<comment type="caution">
    <text evidence="2">The sequence shown here is derived from an EMBL/GenBank/DDBJ whole genome shotgun (WGS) entry which is preliminary data.</text>
</comment>
<feature type="region of interest" description="Disordered" evidence="1">
    <location>
        <begin position="637"/>
        <end position="657"/>
    </location>
</feature>
<accession>A0A2T9YBY9</accession>
<feature type="region of interest" description="Disordered" evidence="1">
    <location>
        <begin position="162"/>
        <end position="251"/>
    </location>
</feature>
<feature type="compositionally biased region" description="Polar residues" evidence="1">
    <location>
        <begin position="93"/>
        <end position="105"/>
    </location>
</feature>
<feature type="compositionally biased region" description="Polar residues" evidence="1">
    <location>
        <begin position="119"/>
        <end position="131"/>
    </location>
</feature>
<name>A0A2T9YBY9_9FUNG</name>
<proteinExistence type="predicted"/>
<evidence type="ECO:0000313" key="2">
    <source>
        <dbReference type="EMBL" id="PVU89831.1"/>
    </source>
</evidence>
<feature type="compositionally biased region" description="Polar residues" evidence="1">
    <location>
        <begin position="188"/>
        <end position="203"/>
    </location>
</feature>
<evidence type="ECO:0000313" key="3">
    <source>
        <dbReference type="Proteomes" id="UP000245383"/>
    </source>
</evidence>
<sequence>MSTRRANRVRYAVSEETERIKQAISEPVFKWSKQHCAPTLLDKLPNKKPKFQIYKWKKYLQSISTSPKPADEASQPQDNETSNESSISEITNGTIPSKLSDQKQPSGLHETAEIKPDSKNITPNDTNSLNSAGLVDSTGCTELSDKIEKDDSICTDSQVYDANSASSIQSEKKPENHAPDAQSEKESGNNACDAQNNTQNIIDNNAENSTTNSTTEKDIDIDMDTLNEPKKTENSTTNSTTEKEKNSKTYSTTEMDIDIDMDTLNEPKLPHIEYQNKDDFTDINIDNEFTTFSETNELIIDGELNSITLSITNEAILDSKIDSPDSIIKTELEDKTKIYQNSFINTCLSDIEIENFVEENLTISLIDTQKPLLENTILEATLHPLSPKAQDESPPIIYTPIKQYSKSPDILITNDTLDQVENITPISSKSEQPKSPLLVNPINDTTNNACQQIAEPSLTESQTSVNYNAKSQEDPNTNFSDSSAGNCIIEDVNKIICNTTRDISSTEESEIKTISENYSKNEVDEIDLNLQDTFSNQTTEAGLNLQNTLDDTQTVDQNTIISDSALSENTENTDSSIANVIMQDKNIDNGKLLTEQKGANIEVSFQSDNIGTHLSDELEYKNDTDNPTSELNILKVTDQDNDLQSADSKKESTHNTN</sequence>
<feature type="region of interest" description="Disordered" evidence="1">
    <location>
        <begin position="64"/>
        <end position="137"/>
    </location>
</feature>
<gene>
    <name evidence="2" type="ORF">BB561_005154</name>
</gene>